<dbReference type="InterPro" id="IPR020056">
    <property type="entry name" value="Rbsml_bL25/Gln-tRNA_synth_N"/>
</dbReference>
<evidence type="ECO:0000256" key="2">
    <source>
        <dbReference type="ARBA" id="ARBA00022884"/>
    </source>
</evidence>
<keyword evidence="9" id="KW-1185">Reference proteome</keyword>
<dbReference type="NCBIfam" id="NF004612">
    <property type="entry name" value="PRK05943.1"/>
    <property type="match status" value="1"/>
</dbReference>
<dbReference type="SUPFAM" id="SSF50715">
    <property type="entry name" value="Ribosomal protein L25-like"/>
    <property type="match status" value="1"/>
</dbReference>
<comment type="function">
    <text evidence="5">This is one of the proteins that binds to the 5S RNA in the ribosome where it forms part of the central protuberance.</text>
</comment>
<comment type="subunit">
    <text evidence="5">Part of the 50S ribosomal subunit; part of the 5S rRNA/L5/L18/L25 subcomplex. Contacts the 5S rRNA. Binds to the 5S rRNA independently of L5 and L18.</text>
</comment>
<dbReference type="Gene3D" id="2.40.240.10">
    <property type="entry name" value="Ribosomal Protein L25, Chain P"/>
    <property type="match status" value="1"/>
</dbReference>
<sequence length="199" mass="21951">MEVFQAVLREGKGKGEARKLRRQGYIPAVIYGGDLGNKPLAVLAKSVIKHLKGEVSEAKIWKLNIDGVGEKDVIIKDVQKHPVTGEVLHVDFYEITYGQLISLAVPVKLVGEPVGVKKGGTLQILMDEIEIECLPRNIIEELEIDISSLDLGDTLFVRDIQVPEGIKITEDPDQPVVTIVEAAEEEETSEEEEELGTEE</sequence>
<keyword evidence="1 5" id="KW-0699">rRNA-binding</keyword>
<dbReference type="NCBIfam" id="TIGR00731">
    <property type="entry name" value="bL25_bact_ctc"/>
    <property type="match status" value="1"/>
</dbReference>
<evidence type="ECO:0000313" key="8">
    <source>
        <dbReference type="EMBL" id="BAT72403.1"/>
    </source>
</evidence>
<evidence type="ECO:0000259" key="6">
    <source>
        <dbReference type="Pfam" id="PF01386"/>
    </source>
</evidence>
<dbReference type="STRING" id="1298851.TST_1619"/>
<evidence type="ECO:0000313" key="9">
    <source>
        <dbReference type="Proteomes" id="UP000063234"/>
    </source>
</evidence>
<dbReference type="NCBIfam" id="NF004128">
    <property type="entry name" value="PRK05618.1-2"/>
    <property type="match status" value="1"/>
</dbReference>
<dbReference type="HAMAP" id="MF_01334">
    <property type="entry name" value="Ribosomal_bL25_CTC"/>
    <property type="match status" value="1"/>
</dbReference>
<name>A0A0S3QVQ2_THET7</name>
<dbReference type="AlphaFoldDB" id="A0A0S3QVQ2"/>
<dbReference type="EMBL" id="AP013035">
    <property type="protein sequence ID" value="BAT72403.1"/>
    <property type="molecule type" value="Genomic_DNA"/>
</dbReference>
<feature type="domain" description="Large ribosomal subunit protein bL25 L25" evidence="6">
    <location>
        <begin position="5"/>
        <end position="92"/>
    </location>
</feature>
<dbReference type="InterPro" id="IPR037121">
    <property type="entry name" value="Ribosomal_bL25_C"/>
</dbReference>
<dbReference type="NCBIfam" id="NF004129">
    <property type="entry name" value="PRK05618.1-4"/>
    <property type="match status" value="1"/>
</dbReference>
<dbReference type="InterPro" id="IPR011035">
    <property type="entry name" value="Ribosomal_bL25/Gln-tRNA_synth"/>
</dbReference>
<dbReference type="Pfam" id="PF01386">
    <property type="entry name" value="Ribosomal_L25p"/>
    <property type="match status" value="1"/>
</dbReference>
<dbReference type="GO" id="GO:0022625">
    <property type="term" value="C:cytosolic large ribosomal subunit"/>
    <property type="evidence" value="ECO:0007669"/>
    <property type="project" value="TreeGrafter"/>
</dbReference>
<dbReference type="InterPro" id="IPR020930">
    <property type="entry name" value="Ribosomal_uL5_bac-type"/>
</dbReference>
<dbReference type="GO" id="GO:0006412">
    <property type="term" value="P:translation"/>
    <property type="evidence" value="ECO:0007669"/>
    <property type="project" value="UniProtKB-UniRule"/>
</dbReference>
<dbReference type="Proteomes" id="UP000063234">
    <property type="component" value="Chromosome"/>
</dbReference>
<accession>A0A0S3QVQ2</accession>
<evidence type="ECO:0000256" key="3">
    <source>
        <dbReference type="ARBA" id="ARBA00022980"/>
    </source>
</evidence>
<keyword evidence="2 5" id="KW-0694">RNA-binding</keyword>
<dbReference type="InterPro" id="IPR020057">
    <property type="entry name" value="Ribosomal_bL25_b-dom"/>
</dbReference>
<evidence type="ECO:0000256" key="1">
    <source>
        <dbReference type="ARBA" id="ARBA00022730"/>
    </source>
</evidence>
<dbReference type="PANTHER" id="PTHR33284:SF1">
    <property type="entry name" value="RIBOSOMAL PROTEIN L25_GLN-TRNA SYNTHETASE, ANTI-CODON-BINDING DOMAIN-CONTAINING PROTEIN"/>
    <property type="match status" value="1"/>
</dbReference>
<proteinExistence type="inferred from homology"/>
<evidence type="ECO:0000256" key="4">
    <source>
        <dbReference type="ARBA" id="ARBA00023274"/>
    </source>
</evidence>
<keyword evidence="3 5" id="KW-0689">Ribosomal protein</keyword>
<evidence type="ECO:0000259" key="7">
    <source>
        <dbReference type="Pfam" id="PF14693"/>
    </source>
</evidence>
<organism evidence="8 9">
    <name type="scientific">Thermosulfidibacter takaii (strain DSM 17441 / JCM 13301 / NBRC 103674 / ABI70S6)</name>
    <dbReference type="NCBI Taxonomy" id="1298851"/>
    <lineage>
        <taxon>Bacteria</taxon>
        <taxon>Pseudomonadati</taxon>
        <taxon>Thermosulfidibacterota</taxon>
        <taxon>Thermosulfidibacteria</taxon>
        <taxon>Thermosulfidibacterales</taxon>
        <taxon>Thermosulfidibacteraceae</taxon>
    </lineage>
</organism>
<reference evidence="9" key="1">
    <citation type="journal article" date="2018" name="Science">
        <title>A primordial and reversible TCA cycle in a facultatively chemolithoautotrophic thermophile.</title>
        <authorList>
            <person name="Nunoura T."/>
            <person name="Chikaraishi Y."/>
            <person name="Izaki R."/>
            <person name="Suwa T."/>
            <person name="Sato T."/>
            <person name="Harada T."/>
            <person name="Mori K."/>
            <person name="Kato Y."/>
            <person name="Miyazaki M."/>
            <person name="Shimamura S."/>
            <person name="Yanagawa K."/>
            <person name="Shuto A."/>
            <person name="Ohkouchi N."/>
            <person name="Fujita N."/>
            <person name="Takaki Y."/>
            <person name="Atomi H."/>
            <person name="Takai K."/>
        </authorList>
    </citation>
    <scope>NUCLEOTIDE SEQUENCE [LARGE SCALE GENOMIC DNA]</scope>
    <source>
        <strain evidence="9">DSM 17441 / JCM 13301 / NBRC 103674 / ABI70S6</strain>
    </source>
</reference>
<dbReference type="RefSeq" id="WP_068550555.1">
    <property type="nucleotide sequence ID" value="NZ_AP013035.1"/>
</dbReference>
<dbReference type="KEGG" id="ttk:TST_1619"/>
<dbReference type="OrthoDB" id="9790002at2"/>
<evidence type="ECO:0000256" key="5">
    <source>
        <dbReference type="HAMAP-Rule" id="MF_01334"/>
    </source>
</evidence>
<dbReference type="Pfam" id="PF14693">
    <property type="entry name" value="Ribosomal_TL5_C"/>
    <property type="match status" value="1"/>
</dbReference>
<feature type="domain" description="Large ribosomal subunit protein bL25 beta" evidence="7">
    <location>
        <begin position="102"/>
        <end position="182"/>
    </location>
</feature>
<comment type="similarity">
    <text evidence="5">Belongs to the bacterial ribosomal protein bL25 family. CTC subfamily.</text>
</comment>
<dbReference type="PATRIC" id="fig|1298851.3.peg.1697"/>
<dbReference type="InterPro" id="IPR029751">
    <property type="entry name" value="Ribosomal_L25_dom"/>
</dbReference>
<dbReference type="PANTHER" id="PTHR33284">
    <property type="entry name" value="RIBOSOMAL PROTEIN L25/GLN-TRNA SYNTHETASE, ANTI-CODON-BINDING DOMAIN-CONTAINING PROTEIN"/>
    <property type="match status" value="1"/>
</dbReference>
<protein>
    <recommendedName>
        <fullName evidence="5">Large ribosomal subunit protein bL25</fullName>
    </recommendedName>
    <alternativeName>
        <fullName evidence="5">General stress protein CTC</fullName>
    </alternativeName>
</protein>
<dbReference type="GO" id="GO:0008097">
    <property type="term" value="F:5S rRNA binding"/>
    <property type="evidence" value="ECO:0007669"/>
    <property type="project" value="InterPro"/>
</dbReference>
<keyword evidence="4 5" id="KW-0687">Ribonucleoprotein</keyword>
<gene>
    <name evidence="5 8" type="primary">rplY</name>
    <name evidence="5" type="synonym">ctc</name>
    <name evidence="8" type="ORF">TST_1619</name>
</gene>
<dbReference type="InterPro" id="IPR001021">
    <property type="entry name" value="Ribosomal_bL25_long"/>
</dbReference>
<dbReference type="Gene3D" id="2.170.120.20">
    <property type="entry name" value="Ribosomal protein L25, beta domain"/>
    <property type="match status" value="1"/>
</dbReference>
<dbReference type="CDD" id="cd00495">
    <property type="entry name" value="Ribosomal_L25_TL5_CTC"/>
    <property type="match status" value="1"/>
</dbReference>
<dbReference type="GO" id="GO:0003735">
    <property type="term" value="F:structural constituent of ribosome"/>
    <property type="evidence" value="ECO:0007669"/>
    <property type="project" value="InterPro"/>
</dbReference>